<reference evidence="1" key="2">
    <citation type="journal article" date="2021" name="Genome Biol. Evol.">
        <title>Developing a high-quality reference genome for a parasitic bivalve with doubly uniparental inheritance (Bivalvia: Unionida).</title>
        <authorList>
            <person name="Smith C.H."/>
        </authorList>
    </citation>
    <scope>NUCLEOTIDE SEQUENCE</scope>
    <source>
        <strain evidence="1">CHS0354</strain>
        <tissue evidence="1">Mantle</tissue>
    </source>
</reference>
<evidence type="ECO:0000313" key="1">
    <source>
        <dbReference type="EMBL" id="KAK3601346.1"/>
    </source>
</evidence>
<accession>A0AAE0T0G3</accession>
<reference evidence="1" key="1">
    <citation type="journal article" date="2021" name="Genome Biol. Evol.">
        <title>A High-Quality Reference Genome for a Parasitic Bivalve with Doubly Uniparental Inheritance (Bivalvia: Unionida).</title>
        <authorList>
            <person name="Smith C.H."/>
        </authorList>
    </citation>
    <scope>NUCLEOTIDE SEQUENCE</scope>
    <source>
        <strain evidence="1">CHS0354</strain>
    </source>
</reference>
<evidence type="ECO:0000313" key="2">
    <source>
        <dbReference type="Proteomes" id="UP001195483"/>
    </source>
</evidence>
<comment type="caution">
    <text evidence="1">The sequence shown here is derived from an EMBL/GenBank/DDBJ whole genome shotgun (WGS) entry which is preliminary data.</text>
</comment>
<dbReference type="Proteomes" id="UP001195483">
    <property type="component" value="Unassembled WGS sequence"/>
</dbReference>
<gene>
    <name evidence="1" type="ORF">CHS0354_011953</name>
</gene>
<name>A0AAE0T0G3_9BIVA</name>
<protein>
    <submittedName>
        <fullName evidence="1">Uncharacterized protein</fullName>
    </submittedName>
</protein>
<dbReference type="EMBL" id="JAEAOA010000734">
    <property type="protein sequence ID" value="KAK3601346.1"/>
    <property type="molecule type" value="Genomic_DNA"/>
</dbReference>
<reference evidence="1" key="3">
    <citation type="submission" date="2023-05" db="EMBL/GenBank/DDBJ databases">
        <authorList>
            <person name="Smith C.H."/>
        </authorList>
    </citation>
    <scope>NUCLEOTIDE SEQUENCE</scope>
    <source>
        <strain evidence="1">CHS0354</strain>
        <tissue evidence="1">Mantle</tissue>
    </source>
</reference>
<dbReference type="AlphaFoldDB" id="A0AAE0T0G3"/>
<proteinExistence type="predicted"/>
<keyword evidence="2" id="KW-1185">Reference proteome</keyword>
<organism evidence="1 2">
    <name type="scientific">Potamilus streckersoni</name>
    <dbReference type="NCBI Taxonomy" id="2493646"/>
    <lineage>
        <taxon>Eukaryota</taxon>
        <taxon>Metazoa</taxon>
        <taxon>Spiralia</taxon>
        <taxon>Lophotrochozoa</taxon>
        <taxon>Mollusca</taxon>
        <taxon>Bivalvia</taxon>
        <taxon>Autobranchia</taxon>
        <taxon>Heteroconchia</taxon>
        <taxon>Palaeoheterodonta</taxon>
        <taxon>Unionida</taxon>
        <taxon>Unionoidea</taxon>
        <taxon>Unionidae</taxon>
        <taxon>Ambleminae</taxon>
        <taxon>Lampsilini</taxon>
        <taxon>Potamilus</taxon>
    </lineage>
</organism>
<sequence>MGKWREAAASPPLSAPPLELEVRHLLGKINEIAEGLLAKISDPGHSRDLSYCESKQHSCQSCCHMTHSDPFTNFLVLDKDYAMVNLTLPGFRQELCCGQSDFVWF</sequence>